<keyword evidence="2" id="KW-1185">Reference proteome</keyword>
<dbReference type="Gene3D" id="1.10.10.10">
    <property type="entry name" value="Winged helix-like DNA-binding domain superfamily/Winged helix DNA-binding domain"/>
    <property type="match status" value="1"/>
</dbReference>
<dbReference type="GO" id="GO:0004803">
    <property type="term" value="F:transposase activity"/>
    <property type="evidence" value="ECO:0007669"/>
    <property type="project" value="InterPro"/>
</dbReference>
<protein>
    <submittedName>
        <fullName evidence="1">Transposase</fullName>
    </submittedName>
</protein>
<dbReference type="AlphaFoldDB" id="A0A1I6WFG0"/>
<dbReference type="InterPro" id="IPR010921">
    <property type="entry name" value="Trp_repressor/repl_initiator"/>
</dbReference>
<evidence type="ECO:0000313" key="2">
    <source>
        <dbReference type="Proteomes" id="UP000182827"/>
    </source>
</evidence>
<dbReference type="InterPro" id="IPR002514">
    <property type="entry name" value="Transposase_8"/>
</dbReference>
<dbReference type="GO" id="GO:0043565">
    <property type="term" value="F:sequence-specific DNA binding"/>
    <property type="evidence" value="ECO:0007669"/>
    <property type="project" value="InterPro"/>
</dbReference>
<gene>
    <name evidence="1" type="ORF">SAMN05444586_10607</name>
</gene>
<dbReference type="Proteomes" id="UP000182827">
    <property type="component" value="Unassembled WGS sequence"/>
</dbReference>
<organism evidence="1 2">
    <name type="scientific">Acinetobacter bohemicus</name>
    <dbReference type="NCBI Taxonomy" id="1435036"/>
    <lineage>
        <taxon>Bacteria</taxon>
        <taxon>Pseudomonadati</taxon>
        <taxon>Pseudomonadota</taxon>
        <taxon>Gammaproteobacteria</taxon>
        <taxon>Moraxellales</taxon>
        <taxon>Moraxellaceae</taxon>
        <taxon>Acinetobacter</taxon>
    </lineage>
</organism>
<dbReference type="RefSeq" id="WP_074947885.1">
    <property type="nucleotide sequence ID" value="NZ_FOZU01000060.1"/>
</dbReference>
<evidence type="ECO:0000313" key="1">
    <source>
        <dbReference type="EMBL" id="SFT24745.1"/>
    </source>
</evidence>
<name>A0A1I6WFG0_9GAMM</name>
<sequence length="113" mass="12556">MTTNSQVLTVSVARKRRTYSTEFKQRIVQACKEPDTSIASIALQYGLNANLVSKWIRLLDDKQSPHHLASSKPAFIALPRPATFNPSPVVMLPLQITLPNSKSKRALNPIAIF</sequence>
<dbReference type="EMBL" id="FOZU01000060">
    <property type="protein sequence ID" value="SFT24745.1"/>
    <property type="molecule type" value="Genomic_DNA"/>
</dbReference>
<proteinExistence type="predicted"/>
<accession>A0A1I6WFG0</accession>
<dbReference type="InterPro" id="IPR036388">
    <property type="entry name" value="WH-like_DNA-bd_sf"/>
</dbReference>
<reference evidence="2" key="1">
    <citation type="submission" date="2016-10" db="EMBL/GenBank/DDBJ databases">
        <authorList>
            <person name="Varghese N."/>
            <person name="Submissions S."/>
        </authorList>
    </citation>
    <scope>NUCLEOTIDE SEQUENCE [LARGE SCALE GENOMIC DNA]</scope>
    <source>
        <strain evidence="2">ANC 5076</strain>
    </source>
</reference>
<dbReference type="SUPFAM" id="SSF48295">
    <property type="entry name" value="TrpR-like"/>
    <property type="match status" value="1"/>
</dbReference>
<dbReference type="GO" id="GO:0006313">
    <property type="term" value="P:DNA transposition"/>
    <property type="evidence" value="ECO:0007669"/>
    <property type="project" value="InterPro"/>
</dbReference>
<dbReference type="Pfam" id="PF01527">
    <property type="entry name" value="HTH_Tnp_1"/>
    <property type="match status" value="1"/>
</dbReference>